<evidence type="ECO:0000259" key="1">
    <source>
        <dbReference type="Pfam" id="PF00534"/>
    </source>
</evidence>
<reference evidence="3 4" key="1">
    <citation type="submission" date="2023-01" db="EMBL/GenBank/DDBJ databases">
        <title>Psychroserpens ponticola sp. nov., isolated from seawater.</title>
        <authorList>
            <person name="Kristyanto S."/>
            <person name="Jung J."/>
            <person name="Kim J.M."/>
            <person name="Jeon C.O."/>
        </authorList>
    </citation>
    <scope>NUCLEOTIDE SEQUENCE [LARGE SCALE GENOMIC DNA]</scope>
    <source>
        <strain evidence="3 4">MSW6</strain>
    </source>
</reference>
<dbReference type="EMBL" id="CP116221">
    <property type="protein sequence ID" value="WCO03098.1"/>
    <property type="molecule type" value="Genomic_DNA"/>
</dbReference>
<keyword evidence="3" id="KW-0808">Transferase</keyword>
<evidence type="ECO:0000259" key="2">
    <source>
        <dbReference type="Pfam" id="PF13439"/>
    </source>
</evidence>
<protein>
    <submittedName>
        <fullName evidence="3">Glycosyltransferase</fullName>
        <ecNumber evidence="3">2.4.-.-</ecNumber>
    </submittedName>
</protein>
<proteinExistence type="predicted"/>
<dbReference type="EC" id="2.4.-.-" evidence="3"/>
<evidence type="ECO:0000313" key="3">
    <source>
        <dbReference type="EMBL" id="WCO03098.1"/>
    </source>
</evidence>
<dbReference type="SUPFAM" id="SSF53756">
    <property type="entry name" value="UDP-Glycosyltransferase/glycogen phosphorylase"/>
    <property type="match status" value="1"/>
</dbReference>
<keyword evidence="4" id="KW-1185">Reference proteome</keyword>
<evidence type="ECO:0000313" key="4">
    <source>
        <dbReference type="Proteomes" id="UP001202717"/>
    </source>
</evidence>
<dbReference type="PANTHER" id="PTHR12526">
    <property type="entry name" value="GLYCOSYLTRANSFERASE"/>
    <property type="match status" value="1"/>
</dbReference>
<dbReference type="Pfam" id="PF00534">
    <property type="entry name" value="Glycos_transf_1"/>
    <property type="match status" value="1"/>
</dbReference>
<organism evidence="3 4">
    <name type="scientific">Psychroserpens ponticola</name>
    <dbReference type="NCBI Taxonomy" id="2932268"/>
    <lineage>
        <taxon>Bacteria</taxon>
        <taxon>Pseudomonadati</taxon>
        <taxon>Bacteroidota</taxon>
        <taxon>Flavobacteriia</taxon>
        <taxon>Flavobacteriales</taxon>
        <taxon>Flavobacteriaceae</taxon>
        <taxon>Psychroserpens</taxon>
    </lineage>
</organism>
<dbReference type="RefSeq" id="WP_249994052.1">
    <property type="nucleotide sequence ID" value="NZ_CP116221.1"/>
</dbReference>
<accession>A0ABY7S133</accession>
<gene>
    <name evidence="3" type="ORF">MUN68_006295</name>
</gene>
<dbReference type="GO" id="GO:0016757">
    <property type="term" value="F:glycosyltransferase activity"/>
    <property type="evidence" value="ECO:0007669"/>
    <property type="project" value="UniProtKB-KW"/>
</dbReference>
<feature type="domain" description="Glycosyltransferase subfamily 4-like N-terminal" evidence="2">
    <location>
        <begin position="13"/>
        <end position="164"/>
    </location>
</feature>
<sequence length="355" mass="40010">MVIIHLSSTLGGGGAEQMVLQLAKQSNANIKTIVISLSDTNIGLESRFQDHNIEYHLLGVNSFRNSTLISGLKKLKKIIDAEDEVVLHSHMYHGFLLGLIYKLCYKNIPIVFTLHSSAIENFGRKLMLHLTKPFRKQDIVFSNNAKMWYLKKNSEVIPNGVNFDELAPAKKRVFNSNDVFIFLYLGRLNTEKNPLQMVSAAQQLLKHNINNFVINFVGGGIMHDELVDSIESNNLSKHFNILGFQNDIKPFLAEAHCLVLPSLWEGMPVVLIEAAAAKLPIVSTPVGSIPDFLNDSNAYVTELDTFHKSMIDVYEDYDLALQKSAKLYTEIESQFKIENVFAKHLSVYQKSLKTN</sequence>
<name>A0ABY7S133_9FLAO</name>
<feature type="domain" description="Glycosyl transferase family 1" evidence="1">
    <location>
        <begin position="176"/>
        <end position="317"/>
    </location>
</feature>
<dbReference type="Gene3D" id="3.40.50.2000">
    <property type="entry name" value="Glycogen Phosphorylase B"/>
    <property type="match status" value="2"/>
</dbReference>
<dbReference type="Proteomes" id="UP001202717">
    <property type="component" value="Chromosome"/>
</dbReference>
<keyword evidence="3" id="KW-0328">Glycosyltransferase</keyword>
<dbReference type="InterPro" id="IPR001296">
    <property type="entry name" value="Glyco_trans_1"/>
</dbReference>
<dbReference type="InterPro" id="IPR028098">
    <property type="entry name" value="Glyco_trans_4-like_N"/>
</dbReference>
<dbReference type="Pfam" id="PF13439">
    <property type="entry name" value="Glyco_transf_4"/>
    <property type="match status" value="1"/>
</dbReference>
<dbReference type="PANTHER" id="PTHR12526:SF630">
    <property type="entry name" value="GLYCOSYLTRANSFERASE"/>
    <property type="match status" value="1"/>
</dbReference>